<feature type="compositionally biased region" description="Basic and acidic residues" evidence="1">
    <location>
        <begin position="8"/>
        <end position="31"/>
    </location>
</feature>
<feature type="compositionally biased region" description="Basic and acidic residues" evidence="1">
    <location>
        <begin position="40"/>
        <end position="51"/>
    </location>
</feature>
<feature type="region of interest" description="Disordered" evidence="1">
    <location>
        <begin position="1"/>
        <end position="532"/>
    </location>
</feature>
<feature type="compositionally biased region" description="Basic residues" evidence="1">
    <location>
        <begin position="356"/>
        <end position="368"/>
    </location>
</feature>
<feature type="compositionally biased region" description="Basic and acidic residues" evidence="1">
    <location>
        <begin position="422"/>
        <end position="444"/>
    </location>
</feature>
<protein>
    <submittedName>
        <fullName evidence="2">Long-chain-fatty-acid--CoA ligase</fullName>
        <ecNumber evidence="2">6.2.1.3</ecNumber>
    </submittedName>
</protein>
<dbReference type="AlphaFoldDB" id="A0A6J4HJL8"/>
<evidence type="ECO:0000313" key="2">
    <source>
        <dbReference type="EMBL" id="CAA9225644.1"/>
    </source>
</evidence>
<evidence type="ECO:0000256" key="1">
    <source>
        <dbReference type="SAM" id="MobiDB-lite"/>
    </source>
</evidence>
<accession>A0A6J4HJL8</accession>
<feature type="compositionally biased region" description="Basic residues" evidence="1">
    <location>
        <begin position="81"/>
        <end position="96"/>
    </location>
</feature>
<name>A0A6J4HJL8_9ACTN</name>
<dbReference type="GO" id="GO:0004467">
    <property type="term" value="F:long-chain fatty acid-CoA ligase activity"/>
    <property type="evidence" value="ECO:0007669"/>
    <property type="project" value="UniProtKB-EC"/>
</dbReference>
<gene>
    <name evidence="2" type="ORF">AVDCRST_MAG20-946</name>
</gene>
<feature type="compositionally biased region" description="Basic residues" evidence="1">
    <location>
        <begin position="224"/>
        <end position="241"/>
    </location>
</feature>
<feature type="compositionally biased region" description="Basic and acidic residues" evidence="1">
    <location>
        <begin position="250"/>
        <end position="266"/>
    </location>
</feature>
<proteinExistence type="predicted"/>
<feature type="compositionally biased region" description="Basic and acidic residues" evidence="1">
    <location>
        <begin position="286"/>
        <end position="295"/>
    </location>
</feature>
<feature type="compositionally biased region" description="Basic residues" evidence="1">
    <location>
        <begin position="317"/>
        <end position="338"/>
    </location>
</feature>
<organism evidence="2">
    <name type="scientific">uncultured Acidimicrobiales bacterium</name>
    <dbReference type="NCBI Taxonomy" id="310071"/>
    <lineage>
        <taxon>Bacteria</taxon>
        <taxon>Bacillati</taxon>
        <taxon>Actinomycetota</taxon>
        <taxon>Acidimicrobiia</taxon>
        <taxon>Acidimicrobiales</taxon>
        <taxon>environmental samples</taxon>
    </lineage>
</organism>
<dbReference type="EC" id="6.2.1.3" evidence="2"/>
<feature type="compositionally biased region" description="Basic residues" evidence="1">
    <location>
        <begin position="157"/>
        <end position="166"/>
    </location>
</feature>
<reference evidence="2" key="1">
    <citation type="submission" date="2020-02" db="EMBL/GenBank/DDBJ databases">
        <authorList>
            <person name="Meier V. D."/>
        </authorList>
    </citation>
    <scope>NUCLEOTIDE SEQUENCE</scope>
    <source>
        <strain evidence="2">AVDCRST_MAG20</strain>
    </source>
</reference>
<keyword evidence="2" id="KW-0436">Ligase</keyword>
<feature type="compositionally biased region" description="Basic residues" evidence="1">
    <location>
        <begin position="449"/>
        <end position="458"/>
    </location>
</feature>
<dbReference type="EMBL" id="CADCSY010000040">
    <property type="protein sequence ID" value="CAA9225644.1"/>
    <property type="molecule type" value="Genomic_DNA"/>
</dbReference>
<feature type="compositionally biased region" description="Basic and acidic residues" evidence="1">
    <location>
        <begin position="396"/>
        <end position="407"/>
    </location>
</feature>
<feature type="compositionally biased region" description="Basic residues" evidence="1">
    <location>
        <begin position="178"/>
        <end position="188"/>
    </location>
</feature>
<feature type="compositionally biased region" description="Basic and acidic residues" evidence="1">
    <location>
        <begin position="189"/>
        <end position="198"/>
    </location>
</feature>
<feature type="non-terminal residue" evidence="2">
    <location>
        <position position="532"/>
    </location>
</feature>
<feature type="compositionally biased region" description="Basic and acidic residues" evidence="1">
    <location>
        <begin position="134"/>
        <end position="148"/>
    </location>
</feature>
<feature type="compositionally biased region" description="Basic residues" evidence="1">
    <location>
        <begin position="470"/>
        <end position="485"/>
    </location>
</feature>
<feature type="non-terminal residue" evidence="2">
    <location>
        <position position="1"/>
    </location>
</feature>
<sequence length="532" mass="59236">AGAPGHGGQDEGGRHGDRDAGGHRPGAREGAGRPAHAHLRGQDDHLRRDGPTLEPGGAGPRRSRHRQGRPGGVHRQERARVLRGHVRRREARRGHGRRELATGPQGDRADHRRRAGQGGLRRTGLHLPGGADRGPARDRHHDRGDRRARPLALLRGLGRRAARRRPGHELDPGEHRRPALHLGHHRSAQGRDAHERQPLRAPRRRHQPVGLPGRHGEPRGHAAVPHRRLRVGHRRHVHGRPHGPAARRGPGRDPARHPRAPGDPRHLRPGGAAVPAHDARRRRRRPLEPRDDRVRRLTHHRQGPDQGDGDVQVRLHPGLRAHRDHRRRHPARPRRPRPRGQPGPAPLLRQADAGRRAPHRRRGGRRPARGGGGRGLDPLPAEHGRLLAQARGDGGQQDRGRLGEDRRRRLHEGRLPLPVRPGEGHDRLRRGERVPRRGRERPDDAPAGGRRRRDRRAGRALGRDREGDGRRRRRPAVARGPHRLHQGAAGAVQVPHLGGLRRVPPPQPVRQDPQAGAPGALLGREGPSRRRL</sequence>
<feature type="compositionally biased region" description="Basic and acidic residues" evidence="1">
    <location>
        <begin position="167"/>
        <end position="177"/>
    </location>
</feature>